<sequence length="60" mass="6825">MEFIWEDGTIPRSSDSSSAIQKRSVTLTLTPDDVRACKLNEMVCISIDKRWNCCFGIWLG</sequence>
<proteinExistence type="predicted"/>
<organism evidence="1 2">
    <name type="scientific">Eruca vesicaria subsp. sativa</name>
    <name type="common">Garden rocket</name>
    <name type="synonym">Eruca sativa</name>
    <dbReference type="NCBI Taxonomy" id="29727"/>
    <lineage>
        <taxon>Eukaryota</taxon>
        <taxon>Viridiplantae</taxon>
        <taxon>Streptophyta</taxon>
        <taxon>Embryophyta</taxon>
        <taxon>Tracheophyta</taxon>
        <taxon>Spermatophyta</taxon>
        <taxon>Magnoliopsida</taxon>
        <taxon>eudicotyledons</taxon>
        <taxon>Gunneridae</taxon>
        <taxon>Pentapetalae</taxon>
        <taxon>rosids</taxon>
        <taxon>malvids</taxon>
        <taxon>Brassicales</taxon>
        <taxon>Brassicaceae</taxon>
        <taxon>Brassiceae</taxon>
        <taxon>Eruca</taxon>
    </lineage>
</organism>
<keyword evidence="2" id="KW-1185">Reference proteome</keyword>
<reference evidence="1 2" key="1">
    <citation type="submission" date="2022-03" db="EMBL/GenBank/DDBJ databases">
        <authorList>
            <person name="Macdonald S."/>
            <person name="Ahmed S."/>
            <person name="Newling K."/>
        </authorList>
    </citation>
    <scope>NUCLEOTIDE SEQUENCE [LARGE SCALE GENOMIC DNA]</scope>
</reference>
<dbReference type="AlphaFoldDB" id="A0ABC8J2J5"/>
<name>A0ABC8J2J5_ERUVS</name>
<comment type="caution">
    <text evidence="1">The sequence shown here is derived from an EMBL/GenBank/DDBJ whole genome shotgun (WGS) entry which is preliminary data.</text>
</comment>
<dbReference type="Proteomes" id="UP001642260">
    <property type="component" value="Unassembled WGS sequence"/>
</dbReference>
<evidence type="ECO:0000313" key="2">
    <source>
        <dbReference type="Proteomes" id="UP001642260"/>
    </source>
</evidence>
<evidence type="ECO:0000313" key="1">
    <source>
        <dbReference type="EMBL" id="CAH8311080.1"/>
    </source>
</evidence>
<gene>
    <name evidence="1" type="ORF">ERUC_LOCUS5872</name>
</gene>
<protein>
    <submittedName>
        <fullName evidence="1">Uncharacterized protein</fullName>
    </submittedName>
</protein>
<dbReference type="EMBL" id="CAKOAT010072710">
    <property type="protein sequence ID" value="CAH8311080.1"/>
    <property type="molecule type" value="Genomic_DNA"/>
</dbReference>
<accession>A0ABC8J2J5</accession>